<dbReference type="Proteomes" id="UP000292209">
    <property type="component" value="Unassembled WGS sequence"/>
</dbReference>
<dbReference type="RefSeq" id="WP_130276796.1">
    <property type="nucleotide sequence ID" value="NZ_SGXG01000001.1"/>
</dbReference>
<evidence type="ECO:0008006" key="3">
    <source>
        <dbReference type="Google" id="ProtNLM"/>
    </source>
</evidence>
<dbReference type="EMBL" id="SGXG01000001">
    <property type="protein sequence ID" value="RZS98025.1"/>
    <property type="molecule type" value="Genomic_DNA"/>
</dbReference>
<dbReference type="OrthoDB" id="827293at2"/>
<keyword evidence="2" id="KW-1185">Reference proteome</keyword>
<evidence type="ECO:0000313" key="2">
    <source>
        <dbReference type="Proteomes" id="UP000292209"/>
    </source>
</evidence>
<sequence>MINLRYLIFIILILSGCSSKNLKNLLLGAWWGTQEDSTYFEIYFNEKEFVFNHEAYGPIEYKYRVYDDSIKVFTNSNGRSKNWKTVQISDSILILTSDHEELILNRIILTEGYFDLRVDSIAFENFQENFIQRYLRKRE</sequence>
<dbReference type="AlphaFoldDB" id="A0A4Q7PCT0"/>
<comment type="caution">
    <text evidence="1">The sequence shown here is derived from an EMBL/GenBank/DDBJ whole genome shotgun (WGS) entry which is preliminary data.</text>
</comment>
<gene>
    <name evidence="1" type="ORF">BC751_3656</name>
</gene>
<protein>
    <recommendedName>
        <fullName evidence="3">Lipocalin-like protein</fullName>
    </recommendedName>
</protein>
<name>A0A4Q7PCT0_9BACT</name>
<proteinExistence type="predicted"/>
<evidence type="ECO:0000313" key="1">
    <source>
        <dbReference type="EMBL" id="RZS98025.1"/>
    </source>
</evidence>
<organism evidence="1 2">
    <name type="scientific">Cecembia calidifontis</name>
    <dbReference type="NCBI Taxonomy" id="1187080"/>
    <lineage>
        <taxon>Bacteria</taxon>
        <taxon>Pseudomonadati</taxon>
        <taxon>Bacteroidota</taxon>
        <taxon>Cytophagia</taxon>
        <taxon>Cytophagales</taxon>
        <taxon>Cyclobacteriaceae</taxon>
        <taxon>Cecembia</taxon>
    </lineage>
</organism>
<dbReference type="PROSITE" id="PS51257">
    <property type="entry name" value="PROKAR_LIPOPROTEIN"/>
    <property type="match status" value="1"/>
</dbReference>
<accession>A0A4Q7PCT0</accession>
<reference evidence="1 2" key="1">
    <citation type="submission" date="2019-02" db="EMBL/GenBank/DDBJ databases">
        <title>Genomic Encyclopedia of Archaeal and Bacterial Type Strains, Phase II (KMG-II): from individual species to whole genera.</title>
        <authorList>
            <person name="Goeker M."/>
        </authorList>
    </citation>
    <scope>NUCLEOTIDE SEQUENCE [LARGE SCALE GENOMIC DNA]</scope>
    <source>
        <strain evidence="1 2">DSM 21411</strain>
    </source>
</reference>